<dbReference type="Pfam" id="PF25810">
    <property type="entry name" value="TMEM218_N"/>
    <property type="match status" value="1"/>
</dbReference>
<evidence type="ECO:0000313" key="3">
    <source>
        <dbReference type="EMBL" id="RNA40074.1"/>
    </source>
</evidence>
<feature type="transmembrane region" description="Helical" evidence="1">
    <location>
        <begin position="71"/>
        <end position="98"/>
    </location>
</feature>
<dbReference type="InterPro" id="IPR057973">
    <property type="entry name" value="TMEM218_N"/>
</dbReference>
<keyword evidence="4" id="KW-1185">Reference proteome</keyword>
<proteinExistence type="predicted"/>
<feature type="non-terminal residue" evidence="3">
    <location>
        <position position="120"/>
    </location>
</feature>
<keyword evidence="1" id="KW-0812">Transmembrane</keyword>
<dbReference type="Proteomes" id="UP000276133">
    <property type="component" value="Unassembled WGS sequence"/>
</dbReference>
<gene>
    <name evidence="3" type="ORF">BpHYR1_022530</name>
</gene>
<comment type="caution">
    <text evidence="3">The sequence shown here is derived from an EMBL/GenBank/DDBJ whole genome shotgun (WGS) entry which is preliminary data.</text>
</comment>
<sequence length="120" mass="13299">MVGTGVIVLAVLWSISFVFFILFCGAQGKIKLLPAIPTLISLIVTIVLLSLPRGDSAIQQTEPDYKFSYTGLIWILILTSICVGLLVSFIMFFVYVIVEPRYAKVDKIFLNKPDSLDNAI</sequence>
<reference evidence="3 4" key="1">
    <citation type="journal article" date="2018" name="Sci. Rep.">
        <title>Genomic signatures of local adaptation to the degree of environmental predictability in rotifers.</title>
        <authorList>
            <person name="Franch-Gras L."/>
            <person name="Hahn C."/>
            <person name="Garcia-Roger E.M."/>
            <person name="Carmona M.J."/>
            <person name="Serra M."/>
            <person name="Gomez A."/>
        </authorList>
    </citation>
    <scope>NUCLEOTIDE SEQUENCE [LARGE SCALE GENOMIC DNA]</scope>
    <source>
        <strain evidence="3">HYR1</strain>
    </source>
</reference>
<evidence type="ECO:0000313" key="4">
    <source>
        <dbReference type="Proteomes" id="UP000276133"/>
    </source>
</evidence>
<evidence type="ECO:0000256" key="1">
    <source>
        <dbReference type="SAM" id="Phobius"/>
    </source>
</evidence>
<accession>A0A3M7SW79</accession>
<evidence type="ECO:0000259" key="2">
    <source>
        <dbReference type="Pfam" id="PF25810"/>
    </source>
</evidence>
<organism evidence="3 4">
    <name type="scientific">Brachionus plicatilis</name>
    <name type="common">Marine rotifer</name>
    <name type="synonym">Brachionus muelleri</name>
    <dbReference type="NCBI Taxonomy" id="10195"/>
    <lineage>
        <taxon>Eukaryota</taxon>
        <taxon>Metazoa</taxon>
        <taxon>Spiralia</taxon>
        <taxon>Gnathifera</taxon>
        <taxon>Rotifera</taxon>
        <taxon>Eurotatoria</taxon>
        <taxon>Monogononta</taxon>
        <taxon>Pseudotrocha</taxon>
        <taxon>Ploima</taxon>
        <taxon>Brachionidae</taxon>
        <taxon>Brachionus</taxon>
    </lineage>
</organism>
<feature type="transmembrane region" description="Helical" evidence="1">
    <location>
        <begin position="6"/>
        <end position="25"/>
    </location>
</feature>
<keyword evidence="1" id="KW-0472">Membrane</keyword>
<dbReference type="AlphaFoldDB" id="A0A3M7SW79"/>
<dbReference type="EMBL" id="REGN01000680">
    <property type="protein sequence ID" value="RNA40074.1"/>
    <property type="molecule type" value="Genomic_DNA"/>
</dbReference>
<protein>
    <recommendedName>
        <fullName evidence="2">Transmembrane protein 218 N-terminal domain-containing protein</fullName>
    </recommendedName>
</protein>
<feature type="transmembrane region" description="Helical" evidence="1">
    <location>
        <begin position="32"/>
        <end position="51"/>
    </location>
</feature>
<name>A0A3M7SW79_BRAPC</name>
<keyword evidence="1" id="KW-1133">Transmembrane helix</keyword>
<feature type="domain" description="Transmembrane protein 218 N-terminal" evidence="2">
    <location>
        <begin position="2"/>
        <end position="53"/>
    </location>
</feature>